<evidence type="ECO:0000313" key="1">
    <source>
        <dbReference type="EMBL" id="MBR7799568.1"/>
    </source>
</evidence>
<dbReference type="AlphaFoldDB" id="A0A941E6E1"/>
<protein>
    <submittedName>
        <fullName evidence="1">DUF2145 domain-containing protein</fullName>
    </submittedName>
</protein>
<dbReference type="Pfam" id="PF09916">
    <property type="entry name" value="DUF2145"/>
    <property type="match status" value="1"/>
</dbReference>
<evidence type="ECO:0000313" key="2">
    <source>
        <dbReference type="Proteomes" id="UP000678545"/>
    </source>
</evidence>
<dbReference type="PIRSF" id="PIRSF028477">
    <property type="entry name" value="UCP028477"/>
    <property type="match status" value="1"/>
</dbReference>
<comment type="caution">
    <text evidence="1">The sequence shown here is derived from an EMBL/GenBank/DDBJ whole genome shotgun (WGS) entry which is preliminary data.</text>
</comment>
<name>A0A941E6E1_9BURK</name>
<organism evidence="1 2">
    <name type="scientific">Undibacterium fentianense</name>
    <dbReference type="NCBI Taxonomy" id="2828728"/>
    <lineage>
        <taxon>Bacteria</taxon>
        <taxon>Pseudomonadati</taxon>
        <taxon>Pseudomonadota</taxon>
        <taxon>Betaproteobacteria</taxon>
        <taxon>Burkholderiales</taxon>
        <taxon>Oxalobacteraceae</taxon>
        <taxon>Undibacterium</taxon>
    </lineage>
</organism>
<dbReference type="EMBL" id="JAGSPJ010000002">
    <property type="protein sequence ID" value="MBR7799568.1"/>
    <property type="molecule type" value="Genomic_DNA"/>
</dbReference>
<dbReference type="InterPro" id="IPR014547">
    <property type="entry name" value="UCP028477"/>
</dbReference>
<keyword evidence="2" id="KW-1185">Reference proteome</keyword>
<dbReference type="RefSeq" id="WP_212674714.1">
    <property type="nucleotide sequence ID" value="NZ_JAGSPJ010000002.1"/>
</dbReference>
<accession>A0A941E6E1</accession>
<dbReference type="Proteomes" id="UP000678545">
    <property type="component" value="Unassembled WGS sequence"/>
</dbReference>
<proteinExistence type="predicted"/>
<reference evidence="1" key="1">
    <citation type="submission" date="2021-04" db="EMBL/GenBank/DDBJ databases">
        <title>novel species isolated from subtropical streams in China.</title>
        <authorList>
            <person name="Lu H."/>
        </authorList>
    </citation>
    <scope>NUCLEOTIDE SEQUENCE</scope>
    <source>
        <strain evidence="1">FT137W</strain>
    </source>
</reference>
<gene>
    <name evidence="1" type="ORF">KDM90_06115</name>
</gene>
<sequence>MLRSLSLFFLVITCSLEYSYAGQTCESKPPDPVKLAQSFELAQKVKTQLDLSGAQLALLARVGQDLSRYQLTYSHLGLVQKDEQGRWIVTHELNRCGTAESDLFHEGLANFFMDDPFRYEALILIPRPAFQQRLSSTLSSAIVRTLHEAHYNMLAYPFSVRYQNSNQWALELLASAFANDLSITSREQAQNWLQTAGYRPSTIEIPTLTRLSARMFRANIAFDDHPLQRRISGRIDTVTVDSIEHFLTRRDALLERFVITYP</sequence>